<gene>
    <name evidence="2" type="ORF">K443DRAFT_8698</name>
</gene>
<evidence type="ECO:0000256" key="1">
    <source>
        <dbReference type="SAM" id="MobiDB-lite"/>
    </source>
</evidence>
<accession>A0A0C9XNC6</accession>
<dbReference type="AlphaFoldDB" id="A0A0C9XNC6"/>
<organism evidence="2 3">
    <name type="scientific">Laccaria amethystina LaAM-08-1</name>
    <dbReference type="NCBI Taxonomy" id="1095629"/>
    <lineage>
        <taxon>Eukaryota</taxon>
        <taxon>Fungi</taxon>
        <taxon>Dikarya</taxon>
        <taxon>Basidiomycota</taxon>
        <taxon>Agaricomycotina</taxon>
        <taxon>Agaricomycetes</taxon>
        <taxon>Agaricomycetidae</taxon>
        <taxon>Agaricales</taxon>
        <taxon>Agaricineae</taxon>
        <taxon>Hydnangiaceae</taxon>
        <taxon>Laccaria</taxon>
    </lineage>
</organism>
<reference evidence="3" key="2">
    <citation type="submission" date="2015-01" db="EMBL/GenBank/DDBJ databases">
        <title>Evolutionary Origins and Diversification of the Mycorrhizal Mutualists.</title>
        <authorList>
            <consortium name="DOE Joint Genome Institute"/>
            <consortium name="Mycorrhizal Genomics Consortium"/>
            <person name="Kohler A."/>
            <person name="Kuo A."/>
            <person name="Nagy L.G."/>
            <person name="Floudas D."/>
            <person name="Copeland A."/>
            <person name="Barry K.W."/>
            <person name="Cichocki N."/>
            <person name="Veneault-Fourrey C."/>
            <person name="LaButti K."/>
            <person name="Lindquist E.A."/>
            <person name="Lipzen A."/>
            <person name="Lundell T."/>
            <person name="Morin E."/>
            <person name="Murat C."/>
            <person name="Riley R."/>
            <person name="Ohm R."/>
            <person name="Sun H."/>
            <person name="Tunlid A."/>
            <person name="Henrissat B."/>
            <person name="Grigoriev I.V."/>
            <person name="Hibbett D.S."/>
            <person name="Martin F."/>
        </authorList>
    </citation>
    <scope>NUCLEOTIDE SEQUENCE [LARGE SCALE GENOMIC DNA]</scope>
    <source>
        <strain evidence="3">LaAM-08-1</strain>
    </source>
</reference>
<dbReference type="Pfam" id="PF18758">
    <property type="entry name" value="KDZ"/>
    <property type="match status" value="1"/>
</dbReference>
<name>A0A0C9XNC6_9AGAR</name>
<dbReference type="Proteomes" id="UP000054477">
    <property type="component" value="Unassembled WGS sequence"/>
</dbReference>
<dbReference type="STRING" id="1095629.A0A0C9XNC6"/>
<dbReference type="HOGENOM" id="CLU_003703_0_3_1"/>
<evidence type="ECO:0000313" key="3">
    <source>
        <dbReference type="Proteomes" id="UP000054477"/>
    </source>
</evidence>
<dbReference type="EMBL" id="KN838655">
    <property type="protein sequence ID" value="KIJ99026.1"/>
    <property type="molecule type" value="Genomic_DNA"/>
</dbReference>
<keyword evidence="3" id="KW-1185">Reference proteome</keyword>
<dbReference type="InterPro" id="IPR040521">
    <property type="entry name" value="KDZ"/>
</dbReference>
<feature type="region of interest" description="Disordered" evidence="1">
    <location>
        <begin position="243"/>
        <end position="267"/>
    </location>
</feature>
<feature type="compositionally biased region" description="Acidic residues" evidence="1">
    <location>
        <begin position="536"/>
        <end position="565"/>
    </location>
</feature>
<sequence>MVSASGAWMRGRRGVIAEGLSLRDYRRGVVCVTGWFVTGAGRTVGEDIETTWAGTNPLAPSVREMGPAARHDTLNDHWNRWNFRKIAGFRILFLKRLKEVFKMSAKQTDVFDKLSATFAPETVKKWEAMVVAWNANPMAPNPYKEPKSGTTLQDVRLQLAREEAAQVATGNAPRHKISLPAFLIIGFELEETQYLIRREVAQTKGLRTSKQLADLQDKRNGLLCQIQNWRDVQLVYTPHVASLLSQSPSPPDTDSHSPSSPPETLPENIPLYMPYSLPPHICTLPELREICQLQRRLREPQADDALSEVRRQRRVTQGLWQFKCFNVSGTGNKPNTRMISLYKCFDKKMMQAAEKYRVVWQALRVLDPNGAWSLHLKELKDADISGPGKDPDDRSTTNSRYVPSWIWLVPRVADASNVEEEFNDSMRVEWAKAKARMIRWEEELLLVQEEMRRVIAYHEWREGCGLSGYAHKQAAICSRMAEQCAIYWFRDLKEKEITPLWATAYKSVLSQLLHQRAAAQVDEECEETALNNNEGNEGDEDQSGDEDEVDSNVEEDDYDDFDFDD</sequence>
<feature type="region of interest" description="Disordered" evidence="1">
    <location>
        <begin position="523"/>
        <end position="565"/>
    </location>
</feature>
<reference evidence="2 3" key="1">
    <citation type="submission" date="2014-04" db="EMBL/GenBank/DDBJ databases">
        <authorList>
            <consortium name="DOE Joint Genome Institute"/>
            <person name="Kuo A."/>
            <person name="Kohler A."/>
            <person name="Nagy L.G."/>
            <person name="Floudas D."/>
            <person name="Copeland A."/>
            <person name="Barry K.W."/>
            <person name="Cichocki N."/>
            <person name="Veneault-Fourrey C."/>
            <person name="LaButti K."/>
            <person name="Lindquist E.A."/>
            <person name="Lipzen A."/>
            <person name="Lundell T."/>
            <person name="Morin E."/>
            <person name="Murat C."/>
            <person name="Sun H."/>
            <person name="Tunlid A."/>
            <person name="Henrissat B."/>
            <person name="Grigoriev I.V."/>
            <person name="Hibbett D.S."/>
            <person name="Martin F."/>
            <person name="Nordberg H.P."/>
            <person name="Cantor M.N."/>
            <person name="Hua S.X."/>
        </authorList>
    </citation>
    <scope>NUCLEOTIDE SEQUENCE [LARGE SCALE GENOMIC DNA]</scope>
    <source>
        <strain evidence="2 3">LaAM-08-1</strain>
    </source>
</reference>
<evidence type="ECO:0000313" key="2">
    <source>
        <dbReference type="EMBL" id="KIJ99026.1"/>
    </source>
</evidence>
<proteinExistence type="predicted"/>
<dbReference type="OrthoDB" id="2804062at2759"/>
<protein>
    <submittedName>
        <fullName evidence="2">Uncharacterized protein</fullName>
    </submittedName>
</protein>